<comment type="subcellular location">
    <subcellularLocation>
        <location evidence="1">Cell outer membrane</location>
    </subcellularLocation>
</comment>
<dbReference type="AlphaFoldDB" id="A0A5C6RJF9"/>
<dbReference type="SUPFAM" id="SSF57997">
    <property type="entry name" value="Tropomyosin"/>
    <property type="match status" value="1"/>
</dbReference>
<sequence length="328" mass="36968">MKKISSAFFALAIALGMSSCVSYQKYEDTLAERDKLQANYQDLETQLASSAESNRGLREENQSLSKRLAEAEQDLRTSRDRYSRLEKSNEDLMKRYDRMLEQNQQMLESSSDERKQLMAQLTLKEQELNRREQQLRQLEQAIEEKEADVEALRQGLVEREARVNELEEAIAAKEAKLNTLRERINQALLGFSDADLSVREENGKVYVSLSQNLLFRSGSKTINTEGKDAIRKVAAVLKSNPDIGITVEGHTDTDGEAAFNWDLSVGRATSVVKVITDEGVDPARITAAGRGEFYPIASNDTAEGKAKNRRTEIILTPKLDALYQLIEE</sequence>
<dbReference type="RefSeq" id="WP_147168572.1">
    <property type="nucleotide sequence ID" value="NZ_VOOR01000038.1"/>
</dbReference>
<reference evidence="7 8" key="1">
    <citation type="submission" date="2019-08" db="EMBL/GenBank/DDBJ databases">
        <title>Genome of Phaeodactylibacter luteus.</title>
        <authorList>
            <person name="Bowman J.P."/>
        </authorList>
    </citation>
    <scope>NUCLEOTIDE SEQUENCE [LARGE SCALE GENOMIC DNA]</scope>
    <source>
        <strain evidence="7 8">KCTC 42180</strain>
    </source>
</reference>
<dbReference type="Pfam" id="PF00691">
    <property type="entry name" value="OmpA"/>
    <property type="match status" value="1"/>
</dbReference>
<feature type="compositionally biased region" description="Basic and acidic residues" evidence="5">
    <location>
        <begin position="55"/>
        <end position="81"/>
    </location>
</feature>
<evidence type="ECO:0000256" key="4">
    <source>
        <dbReference type="PROSITE-ProRule" id="PRU00473"/>
    </source>
</evidence>
<dbReference type="CDD" id="cd07185">
    <property type="entry name" value="OmpA_C-like"/>
    <property type="match status" value="1"/>
</dbReference>
<protein>
    <submittedName>
        <fullName evidence="7">OmpA family protein</fullName>
    </submittedName>
</protein>
<dbReference type="PRINTS" id="PR01021">
    <property type="entry name" value="OMPADOMAIN"/>
</dbReference>
<dbReference type="PROSITE" id="PS51123">
    <property type="entry name" value="OMPA_2"/>
    <property type="match status" value="1"/>
</dbReference>
<dbReference type="InterPro" id="IPR006664">
    <property type="entry name" value="OMP_bac"/>
</dbReference>
<feature type="region of interest" description="Disordered" evidence="5">
    <location>
        <begin position="47"/>
        <end position="81"/>
    </location>
</feature>
<evidence type="ECO:0000313" key="7">
    <source>
        <dbReference type="EMBL" id="TXB62064.1"/>
    </source>
</evidence>
<dbReference type="Proteomes" id="UP000321580">
    <property type="component" value="Unassembled WGS sequence"/>
</dbReference>
<dbReference type="PANTHER" id="PTHR30329">
    <property type="entry name" value="STATOR ELEMENT OF FLAGELLAR MOTOR COMPLEX"/>
    <property type="match status" value="1"/>
</dbReference>
<dbReference type="InterPro" id="IPR050330">
    <property type="entry name" value="Bact_OuterMem_StrucFunc"/>
</dbReference>
<dbReference type="PROSITE" id="PS51257">
    <property type="entry name" value="PROKAR_LIPOPROTEIN"/>
    <property type="match status" value="1"/>
</dbReference>
<dbReference type="EMBL" id="VOOR01000038">
    <property type="protein sequence ID" value="TXB62064.1"/>
    <property type="molecule type" value="Genomic_DNA"/>
</dbReference>
<proteinExistence type="predicted"/>
<feature type="domain" description="OmpA-like" evidence="6">
    <location>
        <begin position="202"/>
        <end position="319"/>
    </location>
</feature>
<dbReference type="InterPro" id="IPR006665">
    <property type="entry name" value="OmpA-like"/>
</dbReference>
<evidence type="ECO:0000256" key="5">
    <source>
        <dbReference type="SAM" id="MobiDB-lite"/>
    </source>
</evidence>
<dbReference type="OrthoDB" id="9815217at2"/>
<name>A0A5C6RJF9_9BACT</name>
<evidence type="ECO:0000259" key="6">
    <source>
        <dbReference type="PROSITE" id="PS51123"/>
    </source>
</evidence>
<dbReference type="Gene3D" id="3.30.1330.60">
    <property type="entry name" value="OmpA-like domain"/>
    <property type="match status" value="1"/>
</dbReference>
<accession>A0A5C6RJF9</accession>
<dbReference type="GO" id="GO:0009279">
    <property type="term" value="C:cell outer membrane"/>
    <property type="evidence" value="ECO:0007669"/>
    <property type="project" value="UniProtKB-SubCell"/>
</dbReference>
<evidence type="ECO:0000256" key="3">
    <source>
        <dbReference type="ARBA" id="ARBA00023237"/>
    </source>
</evidence>
<evidence type="ECO:0000256" key="2">
    <source>
        <dbReference type="ARBA" id="ARBA00023136"/>
    </source>
</evidence>
<keyword evidence="2 4" id="KW-0472">Membrane</keyword>
<dbReference type="SUPFAM" id="SSF103088">
    <property type="entry name" value="OmpA-like"/>
    <property type="match status" value="1"/>
</dbReference>
<organism evidence="7 8">
    <name type="scientific">Phaeodactylibacter luteus</name>
    <dbReference type="NCBI Taxonomy" id="1564516"/>
    <lineage>
        <taxon>Bacteria</taxon>
        <taxon>Pseudomonadati</taxon>
        <taxon>Bacteroidota</taxon>
        <taxon>Saprospiria</taxon>
        <taxon>Saprospirales</taxon>
        <taxon>Haliscomenobacteraceae</taxon>
        <taxon>Phaeodactylibacter</taxon>
    </lineage>
</organism>
<gene>
    <name evidence="7" type="ORF">FRY97_16015</name>
</gene>
<dbReference type="PANTHER" id="PTHR30329:SF21">
    <property type="entry name" value="LIPOPROTEIN YIAD-RELATED"/>
    <property type="match status" value="1"/>
</dbReference>
<evidence type="ECO:0000313" key="8">
    <source>
        <dbReference type="Proteomes" id="UP000321580"/>
    </source>
</evidence>
<dbReference type="Gene3D" id="1.10.287.1490">
    <property type="match status" value="1"/>
</dbReference>
<keyword evidence="8" id="KW-1185">Reference proteome</keyword>
<comment type="caution">
    <text evidence="7">The sequence shown here is derived from an EMBL/GenBank/DDBJ whole genome shotgun (WGS) entry which is preliminary data.</text>
</comment>
<evidence type="ECO:0000256" key="1">
    <source>
        <dbReference type="ARBA" id="ARBA00004442"/>
    </source>
</evidence>
<keyword evidence="3" id="KW-0998">Cell outer membrane</keyword>
<dbReference type="InterPro" id="IPR036737">
    <property type="entry name" value="OmpA-like_sf"/>
</dbReference>